<keyword evidence="5 7" id="KW-0238">DNA-binding</keyword>
<dbReference type="Pfam" id="PF02381">
    <property type="entry name" value="MraZ"/>
    <property type="match status" value="1"/>
</dbReference>
<evidence type="ECO:0000256" key="4">
    <source>
        <dbReference type="ARBA" id="ARBA00023015"/>
    </source>
</evidence>
<dbReference type="EMBL" id="JACHVA010000138">
    <property type="protein sequence ID" value="MBC2603996.1"/>
    <property type="molecule type" value="Genomic_DNA"/>
</dbReference>
<dbReference type="InterPro" id="IPR038619">
    <property type="entry name" value="MraZ_sf"/>
</dbReference>
<dbReference type="InterPro" id="IPR037914">
    <property type="entry name" value="SpoVT-AbrB_sf"/>
</dbReference>
<reference evidence="9 10" key="1">
    <citation type="submission" date="2020-07" db="EMBL/GenBank/DDBJ databases">
        <authorList>
            <person name="Feng X."/>
        </authorList>
    </citation>
    <scope>NUCLEOTIDE SEQUENCE [LARGE SCALE GENOMIC DNA]</scope>
    <source>
        <strain evidence="9 10">JCM14086</strain>
    </source>
</reference>
<sequence length="149" mass="16523">MVAAERAFYVGEFSHSVDAKGRLTIPSKWRFQGDDAEVYLALPNPGGFITVYPPKMIDRFEEQVSKISLGDAEGQKLITQLGSMAHSFGCDKQGRINLNDKLISHAGIGKKAVLVGNFSYFSIHSAEKYESTDLNDPDLMNRILKQINV</sequence>
<dbReference type="Proteomes" id="UP000525652">
    <property type="component" value="Unassembled WGS sequence"/>
</dbReference>
<feature type="domain" description="SpoVT-AbrB" evidence="8">
    <location>
        <begin position="12"/>
        <end position="56"/>
    </location>
</feature>
<evidence type="ECO:0000256" key="1">
    <source>
        <dbReference type="ARBA" id="ARBA00013860"/>
    </source>
</evidence>
<evidence type="ECO:0000313" key="9">
    <source>
        <dbReference type="EMBL" id="MBC2603996.1"/>
    </source>
</evidence>
<dbReference type="GO" id="GO:0000976">
    <property type="term" value="F:transcription cis-regulatory region binding"/>
    <property type="evidence" value="ECO:0007669"/>
    <property type="project" value="TreeGrafter"/>
</dbReference>
<dbReference type="PROSITE" id="PS51740">
    <property type="entry name" value="SPOVT_ABRB"/>
    <property type="match status" value="1"/>
</dbReference>
<accession>A0A7X1E6C7</accession>
<protein>
    <recommendedName>
        <fullName evidence="1 7">Transcriptional regulator MraZ</fullName>
    </recommendedName>
</protein>
<dbReference type="GO" id="GO:0009295">
    <property type="term" value="C:nucleoid"/>
    <property type="evidence" value="ECO:0007669"/>
    <property type="project" value="UniProtKB-SubCell"/>
</dbReference>
<dbReference type="InterPro" id="IPR035644">
    <property type="entry name" value="MraZ_C"/>
</dbReference>
<comment type="subcellular location">
    <subcellularLocation>
        <location evidence="7">Cytoplasm</location>
        <location evidence="7">Nucleoid</location>
    </subcellularLocation>
</comment>
<evidence type="ECO:0000256" key="5">
    <source>
        <dbReference type="ARBA" id="ARBA00023125"/>
    </source>
</evidence>
<comment type="subunit">
    <text evidence="7">Forms oligomers.</text>
</comment>
<keyword evidence="6 7" id="KW-0804">Transcription</keyword>
<dbReference type="RefSeq" id="WP_185694615.1">
    <property type="nucleotide sequence ID" value="NZ_JACHVA010000138.1"/>
</dbReference>
<dbReference type="InterPro" id="IPR035642">
    <property type="entry name" value="MraZ_N"/>
</dbReference>
<dbReference type="CDD" id="cd16320">
    <property type="entry name" value="MraZ_N"/>
    <property type="match status" value="1"/>
</dbReference>
<keyword evidence="3" id="KW-0677">Repeat</keyword>
<dbReference type="SUPFAM" id="SSF89447">
    <property type="entry name" value="AbrB/MazE/MraZ-like"/>
    <property type="match status" value="1"/>
</dbReference>
<dbReference type="GO" id="GO:0003700">
    <property type="term" value="F:DNA-binding transcription factor activity"/>
    <property type="evidence" value="ECO:0007669"/>
    <property type="project" value="UniProtKB-UniRule"/>
</dbReference>
<name>A0A7X1E6C7_9BACT</name>
<evidence type="ECO:0000256" key="3">
    <source>
        <dbReference type="ARBA" id="ARBA00022737"/>
    </source>
</evidence>
<dbReference type="InterPro" id="IPR003444">
    <property type="entry name" value="MraZ"/>
</dbReference>
<keyword evidence="10" id="KW-1185">Reference proteome</keyword>
<keyword evidence="4 7" id="KW-0805">Transcription regulation</keyword>
<dbReference type="AlphaFoldDB" id="A0A7X1E6C7"/>
<gene>
    <name evidence="7" type="primary">mraZ</name>
    <name evidence="9" type="ORF">H5P30_19620</name>
</gene>
<dbReference type="Gene3D" id="3.40.1550.20">
    <property type="entry name" value="Transcriptional regulator MraZ domain"/>
    <property type="match status" value="1"/>
</dbReference>
<dbReference type="InterPro" id="IPR007159">
    <property type="entry name" value="SpoVT-AbrB_dom"/>
</dbReference>
<keyword evidence="2 7" id="KW-0963">Cytoplasm</keyword>
<dbReference type="PANTHER" id="PTHR34701">
    <property type="entry name" value="TRANSCRIPTIONAL REGULATOR MRAZ"/>
    <property type="match status" value="1"/>
</dbReference>
<organism evidence="9 10">
    <name type="scientific">Puniceicoccus vermicola</name>
    <dbReference type="NCBI Taxonomy" id="388746"/>
    <lineage>
        <taxon>Bacteria</taxon>
        <taxon>Pseudomonadati</taxon>
        <taxon>Verrucomicrobiota</taxon>
        <taxon>Opitutia</taxon>
        <taxon>Puniceicoccales</taxon>
        <taxon>Puniceicoccaceae</taxon>
        <taxon>Puniceicoccus</taxon>
    </lineage>
</organism>
<comment type="similarity">
    <text evidence="7">Belongs to the MraZ family.</text>
</comment>
<evidence type="ECO:0000259" key="8">
    <source>
        <dbReference type="PROSITE" id="PS51740"/>
    </source>
</evidence>
<evidence type="ECO:0000256" key="6">
    <source>
        <dbReference type="ARBA" id="ARBA00023163"/>
    </source>
</evidence>
<dbReference type="PANTHER" id="PTHR34701:SF1">
    <property type="entry name" value="TRANSCRIPTIONAL REGULATOR MRAZ"/>
    <property type="match status" value="1"/>
</dbReference>
<evidence type="ECO:0000256" key="2">
    <source>
        <dbReference type="ARBA" id="ARBA00022490"/>
    </source>
</evidence>
<evidence type="ECO:0000313" key="10">
    <source>
        <dbReference type="Proteomes" id="UP000525652"/>
    </source>
</evidence>
<proteinExistence type="inferred from homology"/>
<dbReference type="HAMAP" id="MF_01008">
    <property type="entry name" value="MraZ"/>
    <property type="match status" value="1"/>
</dbReference>
<dbReference type="InterPro" id="IPR020603">
    <property type="entry name" value="MraZ_dom"/>
</dbReference>
<dbReference type="GO" id="GO:2000143">
    <property type="term" value="P:negative regulation of DNA-templated transcription initiation"/>
    <property type="evidence" value="ECO:0007669"/>
    <property type="project" value="TreeGrafter"/>
</dbReference>
<comment type="caution">
    <text evidence="9">The sequence shown here is derived from an EMBL/GenBank/DDBJ whole genome shotgun (WGS) entry which is preliminary data.</text>
</comment>
<evidence type="ECO:0000256" key="7">
    <source>
        <dbReference type="HAMAP-Rule" id="MF_01008"/>
    </source>
</evidence>
<dbReference type="CDD" id="cd16321">
    <property type="entry name" value="MraZ_C"/>
    <property type="match status" value="1"/>
</dbReference>
<dbReference type="GO" id="GO:0005737">
    <property type="term" value="C:cytoplasm"/>
    <property type="evidence" value="ECO:0007669"/>
    <property type="project" value="UniProtKB-UniRule"/>
</dbReference>